<dbReference type="InterPro" id="IPR036691">
    <property type="entry name" value="Endo/exonu/phosph_ase_sf"/>
</dbReference>
<proteinExistence type="predicted"/>
<reference evidence="1 2" key="1">
    <citation type="journal article" date="2022" name="Nat. Genet.">
        <title>Improved pea reference genome and pan-genome highlight genomic features and evolutionary characteristics.</title>
        <authorList>
            <person name="Yang T."/>
            <person name="Liu R."/>
            <person name="Luo Y."/>
            <person name="Hu S."/>
            <person name="Wang D."/>
            <person name="Wang C."/>
            <person name="Pandey M.K."/>
            <person name="Ge S."/>
            <person name="Xu Q."/>
            <person name="Li N."/>
            <person name="Li G."/>
            <person name="Huang Y."/>
            <person name="Saxena R.K."/>
            <person name="Ji Y."/>
            <person name="Li M."/>
            <person name="Yan X."/>
            <person name="He Y."/>
            <person name="Liu Y."/>
            <person name="Wang X."/>
            <person name="Xiang C."/>
            <person name="Varshney R.K."/>
            <person name="Ding H."/>
            <person name="Gao S."/>
            <person name="Zong X."/>
        </authorList>
    </citation>
    <scope>NUCLEOTIDE SEQUENCE [LARGE SCALE GENOMIC DNA]</scope>
    <source>
        <strain evidence="1 2">cv. Zhongwan 6</strain>
    </source>
</reference>
<dbReference type="PANTHER" id="PTHR12121">
    <property type="entry name" value="CARBON CATABOLITE REPRESSOR PROTEIN 4"/>
    <property type="match status" value="1"/>
</dbReference>
<protein>
    <submittedName>
        <fullName evidence="1">Uncharacterized protein</fullName>
    </submittedName>
</protein>
<keyword evidence="2" id="KW-1185">Reference proteome</keyword>
<dbReference type="Gramene" id="Psat02G0416800-T3">
    <property type="protein sequence ID" value="KAI5438325.1"/>
    <property type="gene ID" value="KIW84_024168"/>
</dbReference>
<evidence type="ECO:0000313" key="1">
    <source>
        <dbReference type="EMBL" id="KAI5438325.1"/>
    </source>
</evidence>
<dbReference type="AlphaFoldDB" id="A0A9D4YIP5"/>
<name>A0A9D4YIP5_PEA</name>
<sequence length="136" mass="15417">MLMLKPLAALSPSLSASSVARRMSSSPTFPKFISVEAADIHSRTRPDGFRFSLVSYNILAQAYVKSIIFPYSPRSSLRWSRRSNSILDVLKNLGADFFCLQVFFFFSFRYPNFTYGDRTCTIENALVHNIASLNKN</sequence>
<dbReference type="PANTHER" id="PTHR12121:SF68">
    <property type="entry name" value="CARBON CATABOLITE REPRESSOR PROTEIN 4 HOMOLOG 4-RELATED"/>
    <property type="match status" value="1"/>
</dbReference>
<gene>
    <name evidence="1" type="ORF">KIW84_024168</name>
</gene>
<accession>A0A9D4YIP5</accession>
<dbReference type="Proteomes" id="UP001058974">
    <property type="component" value="Chromosome 2"/>
</dbReference>
<dbReference type="GO" id="GO:0000175">
    <property type="term" value="F:3'-5'-RNA exonuclease activity"/>
    <property type="evidence" value="ECO:0007669"/>
    <property type="project" value="TreeGrafter"/>
</dbReference>
<organism evidence="1 2">
    <name type="scientific">Pisum sativum</name>
    <name type="common">Garden pea</name>
    <name type="synonym">Lathyrus oleraceus</name>
    <dbReference type="NCBI Taxonomy" id="3888"/>
    <lineage>
        <taxon>Eukaryota</taxon>
        <taxon>Viridiplantae</taxon>
        <taxon>Streptophyta</taxon>
        <taxon>Embryophyta</taxon>
        <taxon>Tracheophyta</taxon>
        <taxon>Spermatophyta</taxon>
        <taxon>Magnoliopsida</taxon>
        <taxon>eudicotyledons</taxon>
        <taxon>Gunneridae</taxon>
        <taxon>Pentapetalae</taxon>
        <taxon>rosids</taxon>
        <taxon>fabids</taxon>
        <taxon>Fabales</taxon>
        <taxon>Fabaceae</taxon>
        <taxon>Papilionoideae</taxon>
        <taxon>50 kb inversion clade</taxon>
        <taxon>NPAAA clade</taxon>
        <taxon>Hologalegina</taxon>
        <taxon>IRL clade</taxon>
        <taxon>Fabeae</taxon>
        <taxon>Lathyrus</taxon>
    </lineage>
</organism>
<dbReference type="EMBL" id="JAMSHJ010000002">
    <property type="protein sequence ID" value="KAI5438325.1"/>
    <property type="molecule type" value="Genomic_DNA"/>
</dbReference>
<dbReference type="InterPro" id="IPR050410">
    <property type="entry name" value="CCR4/nocturin_mRNA_transcr"/>
</dbReference>
<dbReference type="SUPFAM" id="SSF56219">
    <property type="entry name" value="DNase I-like"/>
    <property type="match status" value="1"/>
</dbReference>
<evidence type="ECO:0000313" key="2">
    <source>
        <dbReference type="Proteomes" id="UP001058974"/>
    </source>
</evidence>
<dbReference type="Gene3D" id="3.60.10.10">
    <property type="entry name" value="Endonuclease/exonuclease/phosphatase"/>
    <property type="match status" value="1"/>
</dbReference>
<comment type="caution">
    <text evidence="1">The sequence shown here is derived from an EMBL/GenBank/DDBJ whole genome shotgun (WGS) entry which is preliminary data.</text>
</comment>